<keyword evidence="8 10" id="KW-0472">Membrane</keyword>
<protein>
    <recommendedName>
        <fullName evidence="10">Plasma membrane fusion protein PRM1</fullName>
    </recommendedName>
</protein>
<sequence length="720" mass="78371">MYYGEKSGGIPPVPPLPPNLSASSWEMVDLHDDAPKSQPKLRPYPDTDPSVTPYLGLRARLSQVWFNRWTVLLLLVLVRVILLTGSLNENLGEAKVKALSACTKVEDIGSAMASMPHYLSVGVNSLAAEGVESAVSGMVSIISMILTGVEALLLFIINMYIGTYACLIGAIIHGTLDVSVQAIEGATDKMNEAIDSIADGISDDVAKFQTLYDKFKDSILSPLLPAPEDIDLTARITDLKGIQVDSGSLLKGLSSLNKTIPTFDQAENFTKNALSIPFDLVRKEVDLKFGNYSFDKSVFPVAQKQALSFCSNNSFLNDFFISLFGIVAKAKIVFTVVIPILAVLAMVMMAYVEIRRWRRERVRAKVFTEQGYDPLDVVYIASRPITAGVGIKIVSRFSGKKNLWIRWAVAYATSLPALFVLSLAMAGFFSCFCQWTMLRAIQKEAPALAEQVGDFAADVVGTLAAVSTDWADSANDVVLGLQNDMNDELFGWVRNATTAVNDTLVTFDKEIDDAITFMFKDTVLLNTARDLVGCLVTRKIDAIEKGLTFVHDHAKVTFPLFPNDTFSQGAQDSVQGDNDLTSFLASPASVTTDEISSAVQQVITALQNNIIQEALISTALLLVYVIVVLIGVMRSLVGMAGRDRTRAEGGQRYGVEREQEAAYHPHPAAPRPSSRRSASPSPAYDDIVYAGTVPRGKTGLARYPSHARKSSHPEVEGSDR</sequence>
<feature type="transmembrane region" description="Helical" evidence="10">
    <location>
        <begin position="134"/>
        <end position="157"/>
    </location>
</feature>
<evidence type="ECO:0000313" key="13">
    <source>
        <dbReference type="Proteomes" id="UP001172102"/>
    </source>
</evidence>
<name>A0AA39ZXI8_9PEZI</name>
<dbReference type="AlphaFoldDB" id="A0AA39ZXI8"/>
<gene>
    <name evidence="12" type="ORF">B0H67DRAFT_649808</name>
</gene>
<comment type="similarity">
    <text evidence="3 10">Belongs to the PRM1 family.</text>
</comment>
<feature type="compositionally biased region" description="Basic and acidic residues" evidence="11">
    <location>
        <begin position="643"/>
        <end position="663"/>
    </location>
</feature>
<evidence type="ECO:0000256" key="10">
    <source>
        <dbReference type="RuleBase" id="RU366035"/>
    </source>
</evidence>
<feature type="transmembrane region" description="Helical" evidence="10">
    <location>
        <begin position="306"/>
        <end position="326"/>
    </location>
</feature>
<feature type="transmembrane region" description="Helical" evidence="10">
    <location>
        <begin position="404"/>
        <end position="429"/>
    </location>
</feature>
<evidence type="ECO:0000313" key="12">
    <source>
        <dbReference type="EMBL" id="KAK0705481.1"/>
    </source>
</evidence>
<feature type="compositionally biased region" description="Low complexity" evidence="11">
    <location>
        <begin position="664"/>
        <end position="684"/>
    </location>
</feature>
<evidence type="ECO:0000256" key="4">
    <source>
        <dbReference type="ARBA" id="ARBA00022475"/>
    </source>
</evidence>
<keyword evidence="6 10" id="KW-0184">Conjugation</keyword>
<dbReference type="Proteomes" id="UP001172102">
    <property type="component" value="Unassembled WGS sequence"/>
</dbReference>
<feature type="compositionally biased region" description="Basic and acidic residues" evidence="11">
    <location>
        <begin position="711"/>
        <end position="720"/>
    </location>
</feature>
<dbReference type="GO" id="GO:0005886">
    <property type="term" value="C:plasma membrane"/>
    <property type="evidence" value="ECO:0007669"/>
    <property type="project" value="UniProtKB-SubCell"/>
</dbReference>
<dbReference type="GO" id="GO:0043332">
    <property type="term" value="C:mating projection tip"/>
    <property type="evidence" value="ECO:0007669"/>
    <property type="project" value="UniProtKB-UniRule"/>
</dbReference>
<accession>A0AA39ZXI8</accession>
<keyword evidence="7 10" id="KW-1133">Transmembrane helix</keyword>
<dbReference type="PANTHER" id="PTHR31030:SF1">
    <property type="entry name" value="PLASMA MEMBRANE FUSION PROTEIN PRM1"/>
    <property type="match status" value="1"/>
</dbReference>
<feature type="transmembrane region" description="Helical" evidence="10">
    <location>
        <begin position="614"/>
        <end position="637"/>
    </location>
</feature>
<evidence type="ECO:0000256" key="6">
    <source>
        <dbReference type="ARBA" id="ARBA00022971"/>
    </source>
</evidence>
<evidence type="ECO:0000256" key="8">
    <source>
        <dbReference type="ARBA" id="ARBA00023136"/>
    </source>
</evidence>
<evidence type="ECO:0000256" key="9">
    <source>
        <dbReference type="ARBA" id="ARBA00023180"/>
    </source>
</evidence>
<keyword evidence="13" id="KW-1185">Reference proteome</keyword>
<reference evidence="12" key="1">
    <citation type="submission" date="2023-06" db="EMBL/GenBank/DDBJ databases">
        <title>Genome-scale phylogeny and comparative genomics of the fungal order Sordariales.</title>
        <authorList>
            <consortium name="Lawrence Berkeley National Laboratory"/>
            <person name="Hensen N."/>
            <person name="Bonometti L."/>
            <person name="Westerberg I."/>
            <person name="Brannstrom I.O."/>
            <person name="Guillou S."/>
            <person name="Cros-Aarteil S."/>
            <person name="Calhoun S."/>
            <person name="Haridas S."/>
            <person name="Kuo A."/>
            <person name="Mondo S."/>
            <person name="Pangilinan J."/>
            <person name="Riley R."/>
            <person name="Labutti K."/>
            <person name="Andreopoulos B."/>
            <person name="Lipzen A."/>
            <person name="Chen C."/>
            <person name="Yanf M."/>
            <person name="Daum C."/>
            <person name="Ng V."/>
            <person name="Clum A."/>
            <person name="Steindorff A."/>
            <person name="Ohm R."/>
            <person name="Martin F."/>
            <person name="Silar P."/>
            <person name="Natvig D."/>
            <person name="Lalanne C."/>
            <person name="Gautier V."/>
            <person name="Ament-Velasquez S.L."/>
            <person name="Kruys A."/>
            <person name="Hutchinson M.I."/>
            <person name="Powell A.J."/>
            <person name="Barry K."/>
            <person name="Miller A.N."/>
            <person name="Grigoriev I.V."/>
            <person name="Debuchy R."/>
            <person name="Gladieux P."/>
            <person name="Thoren M.H."/>
            <person name="Johannesson H."/>
        </authorList>
    </citation>
    <scope>NUCLEOTIDE SEQUENCE</scope>
    <source>
        <strain evidence="12">SMH4607-1</strain>
    </source>
</reference>
<keyword evidence="4 10" id="KW-1003">Cell membrane</keyword>
<proteinExistence type="inferred from homology"/>
<feature type="transmembrane region" description="Helical" evidence="10">
    <location>
        <begin position="332"/>
        <end position="352"/>
    </location>
</feature>
<comment type="caution">
    <text evidence="10">Lacks conserved residue(s) required for the propagation of feature annotation.</text>
</comment>
<feature type="region of interest" description="Disordered" evidence="11">
    <location>
        <begin position="643"/>
        <end position="720"/>
    </location>
</feature>
<comment type="caution">
    <text evidence="12">The sequence shown here is derived from an EMBL/GenBank/DDBJ whole genome shotgun (WGS) entry which is preliminary data.</text>
</comment>
<comment type="subcellular location">
    <subcellularLocation>
        <location evidence="2 10">Cell membrane</location>
        <topology evidence="2 10">Multi-pass membrane protein</topology>
    </subcellularLocation>
</comment>
<evidence type="ECO:0000256" key="1">
    <source>
        <dbReference type="ARBA" id="ARBA00002512"/>
    </source>
</evidence>
<evidence type="ECO:0000256" key="7">
    <source>
        <dbReference type="ARBA" id="ARBA00022989"/>
    </source>
</evidence>
<keyword evidence="5 10" id="KW-0812">Transmembrane</keyword>
<dbReference type="InterPro" id="IPR026777">
    <property type="entry name" value="PRM1"/>
</dbReference>
<dbReference type="GO" id="GO:0032220">
    <property type="term" value="P:plasma membrane fusion involved in cytogamy"/>
    <property type="evidence" value="ECO:0007669"/>
    <property type="project" value="TreeGrafter"/>
</dbReference>
<evidence type="ECO:0000256" key="3">
    <source>
        <dbReference type="ARBA" id="ARBA00010780"/>
    </source>
</evidence>
<keyword evidence="9" id="KW-0325">Glycoprotein</keyword>
<organism evidence="12 13">
    <name type="scientific">Lasiosphaeris hirsuta</name>
    <dbReference type="NCBI Taxonomy" id="260670"/>
    <lineage>
        <taxon>Eukaryota</taxon>
        <taxon>Fungi</taxon>
        <taxon>Dikarya</taxon>
        <taxon>Ascomycota</taxon>
        <taxon>Pezizomycotina</taxon>
        <taxon>Sordariomycetes</taxon>
        <taxon>Sordariomycetidae</taxon>
        <taxon>Sordariales</taxon>
        <taxon>Lasiosphaeriaceae</taxon>
        <taxon>Lasiosphaeris</taxon>
    </lineage>
</organism>
<evidence type="ECO:0000256" key="5">
    <source>
        <dbReference type="ARBA" id="ARBA00022692"/>
    </source>
</evidence>
<evidence type="ECO:0000256" key="2">
    <source>
        <dbReference type="ARBA" id="ARBA00004651"/>
    </source>
</evidence>
<comment type="function">
    <text evidence="1 10">Involved in cell fusion during mating by stabilizing the plasma membrane fusion event.</text>
</comment>
<dbReference type="PANTHER" id="PTHR31030">
    <property type="entry name" value="PLASMA MEMBRANE FUSION PROTEIN PRM1"/>
    <property type="match status" value="1"/>
</dbReference>
<evidence type="ECO:0000256" key="11">
    <source>
        <dbReference type="SAM" id="MobiDB-lite"/>
    </source>
</evidence>
<dbReference type="EMBL" id="JAUKUA010000007">
    <property type="protein sequence ID" value="KAK0705481.1"/>
    <property type="molecule type" value="Genomic_DNA"/>
</dbReference>
<feature type="transmembrane region" description="Helical" evidence="10">
    <location>
        <begin position="65"/>
        <end position="87"/>
    </location>
</feature>